<evidence type="ECO:0000256" key="1">
    <source>
        <dbReference type="SAM" id="SignalP"/>
    </source>
</evidence>
<dbReference type="Proteomes" id="UP001314229">
    <property type="component" value="Unassembled WGS sequence"/>
</dbReference>
<evidence type="ECO:0008006" key="4">
    <source>
        <dbReference type="Google" id="ProtNLM"/>
    </source>
</evidence>
<feature type="chain" id="PRO_5043875158" description="Secreted protein" evidence="1">
    <location>
        <begin position="24"/>
        <end position="88"/>
    </location>
</feature>
<protein>
    <recommendedName>
        <fullName evidence="4">Secreted protein</fullName>
    </recommendedName>
</protein>
<keyword evidence="1" id="KW-0732">Signal</keyword>
<comment type="caution">
    <text evidence="2">The sequence shown here is derived from an EMBL/GenBank/DDBJ whole genome shotgun (WGS) entry which is preliminary data.</text>
</comment>
<keyword evidence="3" id="KW-1185">Reference proteome</keyword>
<organism evidence="2 3">
    <name type="scientific">Scomber scombrus</name>
    <name type="common">Atlantic mackerel</name>
    <name type="synonym">Scomber vernalis</name>
    <dbReference type="NCBI Taxonomy" id="13677"/>
    <lineage>
        <taxon>Eukaryota</taxon>
        <taxon>Metazoa</taxon>
        <taxon>Chordata</taxon>
        <taxon>Craniata</taxon>
        <taxon>Vertebrata</taxon>
        <taxon>Euteleostomi</taxon>
        <taxon>Actinopterygii</taxon>
        <taxon>Neopterygii</taxon>
        <taxon>Teleostei</taxon>
        <taxon>Neoteleostei</taxon>
        <taxon>Acanthomorphata</taxon>
        <taxon>Pelagiaria</taxon>
        <taxon>Scombriformes</taxon>
        <taxon>Scombridae</taxon>
        <taxon>Scomber</taxon>
    </lineage>
</organism>
<dbReference type="EMBL" id="CAWUFR010000025">
    <property type="protein sequence ID" value="CAK6956334.1"/>
    <property type="molecule type" value="Genomic_DNA"/>
</dbReference>
<gene>
    <name evidence="2" type="ORF">FSCOSCO3_A000027</name>
</gene>
<evidence type="ECO:0000313" key="2">
    <source>
        <dbReference type="EMBL" id="CAK6956334.1"/>
    </source>
</evidence>
<name>A0AAV1NA01_SCOSC</name>
<dbReference type="AlphaFoldDB" id="A0AAV1NA01"/>
<proteinExistence type="predicted"/>
<reference evidence="2 3" key="1">
    <citation type="submission" date="2024-01" db="EMBL/GenBank/DDBJ databases">
        <authorList>
            <person name="Alioto T."/>
            <person name="Alioto T."/>
            <person name="Gomez Garrido J."/>
        </authorList>
    </citation>
    <scope>NUCLEOTIDE SEQUENCE [LARGE SCALE GENOMIC DNA]</scope>
</reference>
<accession>A0AAV1NA01</accession>
<feature type="signal peptide" evidence="1">
    <location>
        <begin position="1"/>
        <end position="23"/>
    </location>
</feature>
<sequence length="88" mass="10036">MVTKGHSHVLKFLLHLLLNGTTSERRCETDPPERTEAEIWQQTRTEAAAGRSQSSDGDDNVVYYLIVNNTHLCRATKDTIEVFVLFFI</sequence>
<evidence type="ECO:0000313" key="3">
    <source>
        <dbReference type="Proteomes" id="UP001314229"/>
    </source>
</evidence>